<feature type="transmembrane region" description="Helical" evidence="10">
    <location>
        <begin position="267"/>
        <end position="283"/>
    </location>
</feature>
<evidence type="ECO:0000256" key="8">
    <source>
        <dbReference type="ARBA" id="ARBA00023136"/>
    </source>
</evidence>
<evidence type="ECO:0000256" key="5">
    <source>
        <dbReference type="ARBA" id="ARBA00022679"/>
    </source>
</evidence>
<comment type="subcellular location">
    <subcellularLocation>
        <location evidence="10">Cell membrane</location>
    </subcellularLocation>
    <subcellularLocation>
        <location evidence="1">Endomembrane system</location>
        <topology evidence="1">Multi-pass membrane protein</topology>
    </subcellularLocation>
</comment>
<feature type="transmembrane region" description="Helical" evidence="10">
    <location>
        <begin position="172"/>
        <end position="190"/>
    </location>
</feature>
<evidence type="ECO:0000256" key="3">
    <source>
        <dbReference type="ARBA" id="ARBA00007222"/>
    </source>
</evidence>
<evidence type="ECO:0000256" key="6">
    <source>
        <dbReference type="ARBA" id="ARBA00022692"/>
    </source>
</evidence>
<dbReference type="Proteomes" id="UP000280344">
    <property type="component" value="Chromosome"/>
</dbReference>
<reference evidence="14 15" key="1">
    <citation type="submission" date="2018-12" db="EMBL/GenBank/DDBJ databases">
        <title>Complete genome sequence of Flaviflexus sp. H23T48.</title>
        <authorList>
            <person name="Bae J.-W."/>
            <person name="Lee J.-Y."/>
        </authorList>
    </citation>
    <scope>NUCLEOTIDE SEQUENCE [LARGE SCALE GENOMIC DNA]</scope>
    <source>
        <strain evidence="14 15">H23T48</strain>
    </source>
</reference>
<keyword evidence="4 10" id="KW-0328">Glycosyltransferase</keyword>
<dbReference type="InterPro" id="IPR032421">
    <property type="entry name" value="PMT_4TMC"/>
</dbReference>
<evidence type="ECO:0000313" key="14">
    <source>
        <dbReference type="EMBL" id="AZQ77974.1"/>
    </source>
</evidence>
<dbReference type="InterPro" id="IPR027005">
    <property type="entry name" value="PMT-like"/>
</dbReference>
<evidence type="ECO:0000256" key="7">
    <source>
        <dbReference type="ARBA" id="ARBA00022989"/>
    </source>
</evidence>
<name>A0A3S9Q072_9ACTO</name>
<feature type="region of interest" description="Disordered" evidence="11">
    <location>
        <begin position="600"/>
        <end position="652"/>
    </location>
</feature>
<dbReference type="InterPro" id="IPR003342">
    <property type="entry name" value="ArnT-like_N"/>
</dbReference>
<proteinExistence type="inferred from homology"/>
<keyword evidence="7 10" id="KW-1133">Transmembrane helix</keyword>
<feature type="region of interest" description="Disordered" evidence="11">
    <location>
        <begin position="522"/>
        <end position="588"/>
    </location>
</feature>
<dbReference type="UniPathway" id="UPA00378"/>
<gene>
    <name evidence="14" type="ORF">EJ997_12125</name>
</gene>
<dbReference type="KEGG" id="flh:EJ997_12125"/>
<feature type="transmembrane region" description="Helical" evidence="10">
    <location>
        <begin position="295"/>
        <end position="321"/>
    </location>
</feature>
<feature type="domain" description="ArnT-like N-terminal" evidence="12">
    <location>
        <begin position="57"/>
        <end position="215"/>
    </location>
</feature>
<feature type="domain" description="Protein O-mannosyl-transferase C-terminal four TM" evidence="13">
    <location>
        <begin position="359"/>
        <end position="498"/>
    </location>
</feature>
<feature type="compositionally biased region" description="Acidic residues" evidence="11">
    <location>
        <begin position="550"/>
        <end position="561"/>
    </location>
</feature>
<protein>
    <recommendedName>
        <fullName evidence="9 10">Polyprenol-phosphate-mannose--protein mannosyltransferase</fullName>
        <ecNumber evidence="10">2.4.1.-</ecNumber>
    </recommendedName>
</protein>
<keyword evidence="8 10" id="KW-0472">Membrane</keyword>
<dbReference type="GO" id="GO:0004169">
    <property type="term" value="F:dolichyl-phosphate-mannose-protein mannosyltransferase activity"/>
    <property type="evidence" value="ECO:0007669"/>
    <property type="project" value="UniProtKB-UniRule"/>
</dbReference>
<dbReference type="Pfam" id="PF02366">
    <property type="entry name" value="PMT"/>
    <property type="match status" value="1"/>
</dbReference>
<evidence type="ECO:0000259" key="12">
    <source>
        <dbReference type="Pfam" id="PF02366"/>
    </source>
</evidence>
<sequence>MALKKTRAWKRQPRGRRLSERQSRAWESELRSRLGLPTSTLPAQIRLWGWIATAVTGFIALVTRFWGLSHPHQMVFDETYYVKAGYSFVVHGYERNWVGENADEMFVQGTDAAAELAADYVVHPPLGKWLIGFGQAIFGTDNGFGWRFATAVAGIIGVMLLTRIALRMFRSVPLAFLAGFFMAIDGVGIVLSRTGILDNLLATFVLAGFWAVLRDRDATRAKLAHRVAHGPVSKSGKPRSYLGPIILWRPWLLLAGLLIGMGCGVKWSAAYALAVFGILVFCWDTAARKELGVKGWFASGIVTGGVPAFLSFIPIALVTYVGSWTSWFLDPRGYKRGWAESQRLIGEEVPFESLGDPIAELIEYHRQMWEFHTGLSSEHTYMSQPWDWILQLRPVNFYWPPEEKLVQDCGAERCVQAISSVGNPGIWWLAAASLILVLWYAIRKGDWRAWAILAGYGAMYLPWFNYIGRTVYQFYSVAFLPYVVLALIFALAWVTDMLGEPSLAAIRKAAAKRRKKELDEDWSIAMPGEGKHTQDDEEDPLDRYRTDTPQDPDDPDLDGSPDIDWPNREDFTLGADDTTTAPTGQGLEDLDPEAIAHLVAEDDIDGGSTEVTEGQDGTKPSDDKADSHHGNPVNAQPSANVAGSEDENGTALSSRAERIATENSGLADSIDPDMDPIERAVLLEHGPEPLPYTLLPARKKDWVVLGVTAGLTLALSIFWWPLWTGMTIPYDFWKMHIWLPGWS</sequence>
<evidence type="ECO:0000256" key="11">
    <source>
        <dbReference type="SAM" id="MobiDB-lite"/>
    </source>
</evidence>
<organism evidence="14 15">
    <name type="scientific">Flaviflexus ciconiae</name>
    <dbReference type="NCBI Taxonomy" id="2496867"/>
    <lineage>
        <taxon>Bacteria</taxon>
        <taxon>Bacillati</taxon>
        <taxon>Actinomycetota</taxon>
        <taxon>Actinomycetes</taxon>
        <taxon>Actinomycetales</taxon>
        <taxon>Actinomycetaceae</taxon>
        <taxon>Flaviflexus</taxon>
    </lineage>
</organism>
<keyword evidence="6 10" id="KW-0812">Transmembrane</keyword>
<evidence type="ECO:0000256" key="2">
    <source>
        <dbReference type="ARBA" id="ARBA00004922"/>
    </source>
</evidence>
<feature type="transmembrane region" description="Helical" evidence="10">
    <location>
        <begin position="47"/>
        <end position="67"/>
    </location>
</feature>
<evidence type="ECO:0000256" key="9">
    <source>
        <dbReference type="ARBA" id="ARBA00093617"/>
    </source>
</evidence>
<keyword evidence="10" id="KW-1003">Cell membrane</keyword>
<evidence type="ECO:0000313" key="15">
    <source>
        <dbReference type="Proteomes" id="UP000280344"/>
    </source>
</evidence>
<evidence type="ECO:0000256" key="1">
    <source>
        <dbReference type="ARBA" id="ARBA00004127"/>
    </source>
</evidence>
<dbReference type="PANTHER" id="PTHR10050">
    <property type="entry name" value="DOLICHYL-PHOSPHATE-MANNOSE--PROTEIN MANNOSYLTRANSFERASE"/>
    <property type="match status" value="1"/>
</dbReference>
<dbReference type="EMBL" id="CP034593">
    <property type="protein sequence ID" value="AZQ77974.1"/>
    <property type="molecule type" value="Genomic_DNA"/>
</dbReference>
<accession>A0A3S9Q072</accession>
<evidence type="ECO:0000259" key="13">
    <source>
        <dbReference type="Pfam" id="PF16192"/>
    </source>
</evidence>
<dbReference type="OrthoDB" id="9776737at2"/>
<dbReference type="GO" id="GO:0012505">
    <property type="term" value="C:endomembrane system"/>
    <property type="evidence" value="ECO:0007669"/>
    <property type="project" value="UniProtKB-SubCell"/>
</dbReference>
<evidence type="ECO:0000256" key="4">
    <source>
        <dbReference type="ARBA" id="ARBA00022676"/>
    </source>
</evidence>
<evidence type="ECO:0000256" key="10">
    <source>
        <dbReference type="RuleBase" id="RU367007"/>
    </source>
</evidence>
<dbReference type="GO" id="GO:0005886">
    <property type="term" value="C:plasma membrane"/>
    <property type="evidence" value="ECO:0007669"/>
    <property type="project" value="UniProtKB-SubCell"/>
</dbReference>
<feature type="transmembrane region" description="Helical" evidence="10">
    <location>
        <begin position="241"/>
        <end position="261"/>
    </location>
</feature>
<feature type="transmembrane region" description="Helical" evidence="10">
    <location>
        <begin position="702"/>
        <end position="723"/>
    </location>
</feature>
<feature type="transmembrane region" description="Helical" evidence="10">
    <location>
        <begin position="196"/>
        <end position="213"/>
    </location>
</feature>
<feature type="transmembrane region" description="Helical" evidence="10">
    <location>
        <begin position="144"/>
        <end position="165"/>
    </location>
</feature>
<dbReference type="EC" id="2.4.1.-" evidence="10"/>
<keyword evidence="5 10" id="KW-0808">Transferase</keyword>
<dbReference type="AlphaFoldDB" id="A0A3S9Q072"/>
<feature type="transmembrane region" description="Helical" evidence="10">
    <location>
        <begin position="425"/>
        <end position="442"/>
    </location>
</feature>
<feature type="transmembrane region" description="Helical" evidence="10">
    <location>
        <begin position="474"/>
        <end position="494"/>
    </location>
</feature>
<feature type="transmembrane region" description="Helical" evidence="10">
    <location>
        <begin position="449"/>
        <end position="468"/>
    </location>
</feature>
<comment type="pathway">
    <text evidence="2 10">Protein modification; protein glycosylation.</text>
</comment>
<comment type="similarity">
    <text evidence="3 10">Belongs to the glycosyltransferase 39 family.</text>
</comment>
<keyword evidence="15" id="KW-1185">Reference proteome</keyword>
<feature type="compositionally biased region" description="Basic and acidic residues" evidence="11">
    <location>
        <begin position="619"/>
        <end position="629"/>
    </location>
</feature>
<dbReference type="PANTHER" id="PTHR10050:SF46">
    <property type="entry name" value="PROTEIN O-MANNOSYL-TRANSFERASE 2"/>
    <property type="match status" value="1"/>
</dbReference>
<dbReference type="Pfam" id="PF16192">
    <property type="entry name" value="PMT_4TMC"/>
    <property type="match status" value="1"/>
</dbReference>
<comment type="function">
    <text evidence="10">Protein O-mannosyltransferase that catalyzes the transfer of a single mannose residue from a polyprenol phospho-mannosyl lipidic donor to the hydroxyl group of selected serine and threonine residues in acceptor proteins.</text>
</comment>